<dbReference type="CDD" id="cd03801">
    <property type="entry name" value="GT4_PimA-like"/>
    <property type="match status" value="1"/>
</dbReference>
<organism evidence="3 4">
    <name type="scientific">candidate division WWE3 bacterium RIFCSPLOWO2_12_FULL_36_10</name>
    <dbReference type="NCBI Taxonomy" id="1802630"/>
    <lineage>
        <taxon>Bacteria</taxon>
        <taxon>Katanobacteria</taxon>
    </lineage>
</organism>
<sequence length="411" mass="46124">MTPNLAEFSVQLIYMRIAVFIKSTTFHVGFGGLETQNLVLCEGLVKAGNDVTIFSPQKELKIENSNLNGVKYVFVNCVNRTLFSSLNSESWLNKSYKSFLELHKVQPFDIVLSQSSAGIGVIKRKKDVGVKVVSVSHGSILSEFKTRISDASSVSDWVNIIKDLVFVLTIFFGRQRDFILNSNRVIAVSEFVKKVIIDETYVPKEWVEVIYNGINPLLFSSEYVKRENDFVNILYVGRVIKSKGIDIILESLSKMKNMDFFLNIVGEGNFTKNAKKLASKFGISQKVKFHGRLGLQEIIKLLYKNDIFVMPTRRVEGFPMTLVEAMFSGIPIIATKIGGVPEAVFDGETGFLIDNPNVSDFTAKLNTLINDKGQREVFGRNALNKAQNIFSAGKMVEKYVSVFKEVLNENS</sequence>
<dbReference type="PANTHER" id="PTHR45947:SF3">
    <property type="entry name" value="SULFOQUINOVOSYL TRANSFERASE SQD2"/>
    <property type="match status" value="1"/>
</dbReference>
<comment type="caution">
    <text evidence="3">The sequence shown here is derived from an EMBL/GenBank/DDBJ whole genome shotgun (WGS) entry which is preliminary data.</text>
</comment>
<dbReference type="Pfam" id="PF00534">
    <property type="entry name" value="Glycos_transf_1"/>
    <property type="match status" value="1"/>
</dbReference>
<reference evidence="3 4" key="1">
    <citation type="journal article" date="2016" name="Nat. Commun.">
        <title>Thousands of microbial genomes shed light on interconnected biogeochemical processes in an aquifer system.</title>
        <authorList>
            <person name="Anantharaman K."/>
            <person name="Brown C.T."/>
            <person name="Hug L.A."/>
            <person name="Sharon I."/>
            <person name="Castelle C.J."/>
            <person name="Probst A.J."/>
            <person name="Thomas B.C."/>
            <person name="Singh A."/>
            <person name="Wilkins M.J."/>
            <person name="Karaoz U."/>
            <person name="Brodie E.L."/>
            <person name="Williams K.H."/>
            <person name="Hubbard S.S."/>
            <person name="Banfield J.F."/>
        </authorList>
    </citation>
    <scope>NUCLEOTIDE SEQUENCE [LARGE SCALE GENOMIC DNA]</scope>
</reference>
<evidence type="ECO:0000259" key="1">
    <source>
        <dbReference type="Pfam" id="PF00534"/>
    </source>
</evidence>
<accession>A0A1F4VK69</accession>
<gene>
    <name evidence="3" type="ORF">A3H26_02960</name>
</gene>
<proteinExistence type="predicted"/>
<dbReference type="InterPro" id="IPR028098">
    <property type="entry name" value="Glyco_trans_4-like_N"/>
</dbReference>
<evidence type="ECO:0000259" key="2">
    <source>
        <dbReference type="Pfam" id="PF13439"/>
    </source>
</evidence>
<name>A0A1F4VK69_UNCKA</name>
<dbReference type="PANTHER" id="PTHR45947">
    <property type="entry name" value="SULFOQUINOVOSYL TRANSFERASE SQD2"/>
    <property type="match status" value="1"/>
</dbReference>
<feature type="domain" description="Glycosyl transferase family 1" evidence="1">
    <location>
        <begin position="232"/>
        <end position="383"/>
    </location>
</feature>
<evidence type="ECO:0000313" key="3">
    <source>
        <dbReference type="EMBL" id="OGC57647.1"/>
    </source>
</evidence>
<dbReference type="EMBL" id="MEVN01000008">
    <property type="protein sequence ID" value="OGC57647.1"/>
    <property type="molecule type" value="Genomic_DNA"/>
</dbReference>
<protein>
    <recommendedName>
        <fullName evidence="5">Glycosyl transferase family 1 domain-containing protein</fullName>
    </recommendedName>
</protein>
<dbReference type="GO" id="GO:0016757">
    <property type="term" value="F:glycosyltransferase activity"/>
    <property type="evidence" value="ECO:0007669"/>
    <property type="project" value="InterPro"/>
</dbReference>
<dbReference type="InterPro" id="IPR050194">
    <property type="entry name" value="Glycosyltransferase_grp1"/>
</dbReference>
<feature type="domain" description="Glycosyltransferase subfamily 4-like N-terminal" evidence="2">
    <location>
        <begin position="30"/>
        <end position="216"/>
    </location>
</feature>
<dbReference type="Proteomes" id="UP000177763">
    <property type="component" value="Unassembled WGS sequence"/>
</dbReference>
<dbReference type="Gene3D" id="3.40.50.2000">
    <property type="entry name" value="Glycogen Phosphorylase B"/>
    <property type="match status" value="2"/>
</dbReference>
<dbReference type="AlphaFoldDB" id="A0A1F4VK69"/>
<dbReference type="InterPro" id="IPR001296">
    <property type="entry name" value="Glyco_trans_1"/>
</dbReference>
<dbReference type="STRING" id="1802630.A3H26_02960"/>
<evidence type="ECO:0008006" key="5">
    <source>
        <dbReference type="Google" id="ProtNLM"/>
    </source>
</evidence>
<dbReference type="Pfam" id="PF13439">
    <property type="entry name" value="Glyco_transf_4"/>
    <property type="match status" value="1"/>
</dbReference>
<evidence type="ECO:0000313" key="4">
    <source>
        <dbReference type="Proteomes" id="UP000177763"/>
    </source>
</evidence>
<dbReference type="SUPFAM" id="SSF53756">
    <property type="entry name" value="UDP-Glycosyltransferase/glycogen phosphorylase"/>
    <property type="match status" value="1"/>
</dbReference>